<accession>A0AAV2TUR3</accession>
<feature type="region of interest" description="Disordered" evidence="1">
    <location>
        <begin position="298"/>
        <end position="332"/>
    </location>
</feature>
<name>A0AAV2TUR3_CALDB</name>
<reference evidence="2" key="1">
    <citation type="submission" date="2024-06" db="EMBL/GenBank/DDBJ databases">
        <authorList>
            <person name="Liu X."/>
            <person name="Lenzi L."/>
            <person name="Haldenby T S."/>
            <person name="Uol C."/>
        </authorList>
    </citation>
    <scope>NUCLEOTIDE SEQUENCE</scope>
</reference>
<protein>
    <submittedName>
        <fullName evidence="2">Uncharacterized protein</fullName>
    </submittedName>
</protein>
<feature type="region of interest" description="Disordered" evidence="1">
    <location>
        <begin position="448"/>
        <end position="476"/>
    </location>
</feature>
<organism evidence="2 3">
    <name type="scientific">Calicophoron daubneyi</name>
    <name type="common">Rumen fluke</name>
    <name type="synonym">Paramphistomum daubneyi</name>
    <dbReference type="NCBI Taxonomy" id="300641"/>
    <lineage>
        <taxon>Eukaryota</taxon>
        <taxon>Metazoa</taxon>
        <taxon>Spiralia</taxon>
        <taxon>Lophotrochozoa</taxon>
        <taxon>Platyhelminthes</taxon>
        <taxon>Trematoda</taxon>
        <taxon>Digenea</taxon>
        <taxon>Plagiorchiida</taxon>
        <taxon>Pronocephalata</taxon>
        <taxon>Paramphistomoidea</taxon>
        <taxon>Paramphistomidae</taxon>
        <taxon>Calicophoron</taxon>
    </lineage>
</organism>
<feature type="region of interest" description="Disordered" evidence="1">
    <location>
        <begin position="395"/>
        <end position="424"/>
    </location>
</feature>
<sequence length="867" mass="97412">MNFRGRPTPKSRIPWLPLQLSSLSRHTGLPGLRLRPDDILIAPNSPAVPENCHGDRCLPLPTTYLTRRGELFLYTCKSEVQPWQSQVTPSELHRLADANARKTAISEGMESRAKTFSGPTLLAGILKQNTAFPKMWLSPARETIPPTVTYNGLTIGEFLKGGKVNRDQYKSIGDDLACPSQGCKLSIFNYEPIGGENSLPLQKWIPNSIKNRSIRRSALSKTEDNANVFGQSNWNGRPGPLQTRRRDGALRVPPIDLNPSNSCTENTSCLLSRSSLQSENISYLVSRSSSYTTDAEEFEYNSTKSDASSEWTYESSGTSCDEGSAQNTGSDSRYQPAVFSLSSFSGTSSMAHARHLQVNVNAVCPDGAATMREHSSSANQALSPSFTTVGTTTTVASSRWSRQTPTGHAPYSSGHGTPASTPSRKACTTRASLLETAKLLLNESSKLEPVISTREQSSKQSTGDNIGGGDAGGERVMTDRARSNLEHRRQREANELRKQITALDATIERLYNRTREKANLLHIITQETLKQIKNIRMHREVQRRLKLRQKRQITRELFLRHFRDRQARKRRLRVKLGLNSTHQTSQSVTGSVSQLLNMKEAEETILLKQWESKEDARDKLENSTAERAEEEAVVKATGRLRWLKEVAATQIKFLEEFIRVNHPDPNMVNKPDGPEPPLDTLLPQLRAKHFRLVSLLQRYGICAEDNADRNASDRQYTAGEGSVPATVALRNLWADLQEDKLRKLQRQAISQFERFLLQGHRSPFAKIALSPATRRRRQWRQEAEMLGNFGGLINPTGFSYFDYWRAKTPEASDEDEQNKKKIVLPVISTELQRARQAFLEKRAELNKTVIKALATKKTRRMKARRNV</sequence>
<proteinExistence type="predicted"/>
<feature type="compositionally biased region" description="Polar residues" evidence="1">
    <location>
        <begin position="300"/>
        <end position="332"/>
    </location>
</feature>
<evidence type="ECO:0000313" key="2">
    <source>
        <dbReference type="EMBL" id="CAL5140890.1"/>
    </source>
</evidence>
<comment type="caution">
    <text evidence="2">The sequence shown here is derived from an EMBL/GenBank/DDBJ whole genome shotgun (WGS) entry which is preliminary data.</text>
</comment>
<feature type="compositionally biased region" description="Polar residues" evidence="1">
    <location>
        <begin position="453"/>
        <end position="462"/>
    </location>
</feature>
<gene>
    <name evidence="2" type="ORF">CDAUBV1_LOCUS16188</name>
</gene>
<dbReference type="EMBL" id="CAXLJL010000811">
    <property type="protein sequence ID" value="CAL5140890.1"/>
    <property type="molecule type" value="Genomic_DNA"/>
</dbReference>
<dbReference type="AlphaFoldDB" id="A0AAV2TUR3"/>
<dbReference type="Proteomes" id="UP001497525">
    <property type="component" value="Unassembled WGS sequence"/>
</dbReference>
<feature type="compositionally biased region" description="Polar residues" evidence="1">
    <location>
        <begin position="396"/>
        <end position="406"/>
    </location>
</feature>
<evidence type="ECO:0000256" key="1">
    <source>
        <dbReference type="SAM" id="MobiDB-lite"/>
    </source>
</evidence>
<evidence type="ECO:0000313" key="3">
    <source>
        <dbReference type="Proteomes" id="UP001497525"/>
    </source>
</evidence>
<feature type="compositionally biased region" description="Polar residues" evidence="1">
    <location>
        <begin position="414"/>
        <end position="423"/>
    </location>
</feature>